<accession>A0A317T4H3</accession>
<dbReference type="EMBL" id="PYWC01000003">
    <property type="protein sequence ID" value="PWW80341.1"/>
    <property type="molecule type" value="Genomic_DNA"/>
</dbReference>
<evidence type="ECO:0000313" key="13">
    <source>
        <dbReference type="EMBL" id="PWW80341.1"/>
    </source>
</evidence>
<evidence type="ECO:0000256" key="4">
    <source>
        <dbReference type="ARBA" id="ARBA00012119"/>
    </source>
</evidence>
<keyword evidence="5 11" id="KW-0808">Transferase</keyword>
<dbReference type="SUPFAM" id="SSF53613">
    <property type="entry name" value="Ribokinase-like"/>
    <property type="match status" value="1"/>
</dbReference>
<dbReference type="GO" id="GO:0005634">
    <property type="term" value="C:nucleus"/>
    <property type="evidence" value="ECO:0007669"/>
    <property type="project" value="TreeGrafter"/>
</dbReference>
<comment type="cofactor">
    <cofactor evidence="1 11">
        <name>Mg(2+)</name>
        <dbReference type="ChEBI" id="CHEBI:18420"/>
    </cofactor>
</comment>
<feature type="domain" description="Carbohydrate kinase PfkB" evidence="12">
    <location>
        <begin position="33"/>
        <end position="339"/>
    </location>
</feature>
<evidence type="ECO:0000313" key="14">
    <source>
        <dbReference type="Proteomes" id="UP000246991"/>
    </source>
</evidence>
<dbReference type="Pfam" id="PF00294">
    <property type="entry name" value="PfkB"/>
    <property type="match status" value="1"/>
</dbReference>
<dbReference type="Proteomes" id="UP000246991">
    <property type="component" value="Unassembled WGS sequence"/>
</dbReference>
<evidence type="ECO:0000256" key="11">
    <source>
        <dbReference type="RuleBase" id="RU368116"/>
    </source>
</evidence>
<keyword evidence="7 11" id="KW-0547">Nucleotide-binding</keyword>
<name>A0A317T4H3_9PEZI</name>
<keyword evidence="8 11" id="KW-0418">Kinase</keyword>
<comment type="caution">
    <text evidence="13">The sequence shown here is derived from an EMBL/GenBank/DDBJ whole genome shotgun (WGS) entry which is preliminary data.</text>
</comment>
<sequence length="344" mass="37221">MAEYPLLCLGNPLLDIQVNGDADLLDKYNLQPNDAILAEEKHLPIYEQITTEYSPKYLAGGAAQNSARGAQYMLPPKSVVYVGCTGQDAFGEALTRACVKEGVLTKYRIEKDQPTGRCGVIITGLNRSMVTDLAAANHYKLEHLKSPEVWSYVENAKIYYVGGYHLTVCVPAILALGEHAAKTNKIFTMNLSAPFLPQFFKEQLDSVAPYWDYLIGNQSEALAYSESHGLGTKDITAIAKSIAALPKKNTSRPRIVVITQGTDPTIAVTGGPNPIVEVYPVRPIESKDISDTNGAGDAFAGGLLAGLVQDKDLKTAIDMGQWLASWGIREPGPAYPAEKKVYGA</sequence>
<dbReference type="InterPro" id="IPR029056">
    <property type="entry name" value="Ribokinase-like"/>
</dbReference>
<keyword evidence="6 11" id="KW-0660">Purine salvage</keyword>
<dbReference type="EC" id="2.7.1.20" evidence="4 11"/>
<evidence type="ECO:0000256" key="7">
    <source>
        <dbReference type="ARBA" id="ARBA00022741"/>
    </source>
</evidence>
<dbReference type="GO" id="GO:0004001">
    <property type="term" value="F:adenosine kinase activity"/>
    <property type="evidence" value="ECO:0007669"/>
    <property type="project" value="UniProtKB-UniRule"/>
</dbReference>
<evidence type="ECO:0000256" key="8">
    <source>
        <dbReference type="ARBA" id="ARBA00022777"/>
    </source>
</evidence>
<dbReference type="AlphaFoldDB" id="A0A317T4H3"/>
<dbReference type="FunFam" id="3.40.1190.20:FF:000014">
    <property type="entry name" value="ADO1p Adenosine kinase"/>
    <property type="match status" value="1"/>
</dbReference>
<feature type="active site" description="Proton acceptor" evidence="10">
    <location>
        <position position="297"/>
    </location>
</feature>
<dbReference type="Gene3D" id="3.40.1190.20">
    <property type="match status" value="1"/>
</dbReference>
<dbReference type="GO" id="GO:0044209">
    <property type="term" value="P:AMP salvage"/>
    <property type="evidence" value="ECO:0007669"/>
    <property type="project" value="UniProtKB-UniRule"/>
</dbReference>
<dbReference type="STRING" id="42249.A0A317T4H3"/>
<comment type="similarity">
    <text evidence="3 11">Belongs to the carbohydrate kinase PfkB family.</text>
</comment>
<keyword evidence="14" id="KW-1185">Reference proteome</keyword>
<protein>
    <recommendedName>
        <fullName evidence="4 11">Adenosine kinase</fullName>
        <shortName evidence="11">AK</shortName>
        <ecNumber evidence="4 11">2.7.1.20</ecNumber>
    </recommendedName>
    <alternativeName>
        <fullName evidence="11">Adenosine 5'-phosphotransferase</fullName>
    </alternativeName>
</protein>
<dbReference type="GO" id="GO:0005829">
    <property type="term" value="C:cytosol"/>
    <property type="evidence" value="ECO:0007669"/>
    <property type="project" value="TreeGrafter"/>
</dbReference>
<dbReference type="InterPro" id="IPR011611">
    <property type="entry name" value="PfkB_dom"/>
</dbReference>
<comment type="catalytic activity">
    <reaction evidence="11">
        <text>adenosine + ATP = AMP + ADP + H(+)</text>
        <dbReference type="Rhea" id="RHEA:20824"/>
        <dbReference type="ChEBI" id="CHEBI:15378"/>
        <dbReference type="ChEBI" id="CHEBI:16335"/>
        <dbReference type="ChEBI" id="CHEBI:30616"/>
        <dbReference type="ChEBI" id="CHEBI:456215"/>
        <dbReference type="ChEBI" id="CHEBI:456216"/>
        <dbReference type="EC" id="2.7.1.20"/>
    </reaction>
</comment>
<evidence type="ECO:0000256" key="1">
    <source>
        <dbReference type="ARBA" id="ARBA00001946"/>
    </source>
</evidence>
<evidence type="ECO:0000256" key="3">
    <source>
        <dbReference type="ARBA" id="ARBA00010688"/>
    </source>
</evidence>
<reference evidence="13 14" key="1">
    <citation type="submission" date="2018-03" db="EMBL/GenBank/DDBJ databases">
        <title>Genomes of Pezizomycetes fungi and the evolution of truffles.</title>
        <authorList>
            <person name="Murat C."/>
            <person name="Payen T."/>
            <person name="Noel B."/>
            <person name="Kuo A."/>
            <person name="Martin F.M."/>
        </authorList>
    </citation>
    <scope>NUCLEOTIDE SEQUENCE [LARGE SCALE GENOMIC DNA]</scope>
    <source>
        <strain evidence="13">091103-1</strain>
    </source>
</reference>
<dbReference type="CDD" id="cd01168">
    <property type="entry name" value="adenosine_kinase"/>
    <property type="match status" value="1"/>
</dbReference>
<dbReference type="PRINTS" id="PR00989">
    <property type="entry name" value="ADENOKINASE"/>
</dbReference>
<evidence type="ECO:0000259" key="12">
    <source>
        <dbReference type="Pfam" id="PF00294"/>
    </source>
</evidence>
<dbReference type="PANTHER" id="PTHR45769">
    <property type="entry name" value="ADENOSINE KINASE"/>
    <property type="match status" value="1"/>
</dbReference>
<dbReference type="GO" id="GO:0005524">
    <property type="term" value="F:ATP binding"/>
    <property type="evidence" value="ECO:0007669"/>
    <property type="project" value="UniProtKB-UniRule"/>
</dbReference>
<gene>
    <name evidence="13" type="ORF">C7212DRAFT_311326</name>
</gene>
<dbReference type="Gene3D" id="3.30.1110.10">
    <property type="match status" value="1"/>
</dbReference>
<comment type="function">
    <text evidence="11">ATP dependent phosphorylation of adenosine and other related nucleoside analogs to monophosphate derivatives.</text>
</comment>
<dbReference type="UniPathway" id="UPA00588">
    <property type="reaction ID" value="UER00659"/>
</dbReference>
<evidence type="ECO:0000256" key="9">
    <source>
        <dbReference type="ARBA" id="ARBA00022840"/>
    </source>
</evidence>
<dbReference type="PANTHER" id="PTHR45769:SF3">
    <property type="entry name" value="ADENOSINE KINASE"/>
    <property type="match status" value="1"/>
</dbReference>
<keyword evidence="9 11" id="KW-0067">ATP-binding</keyword>
<evidence type="ECO:0000256" key="2">
    <source>
        <dbReference type="ARBA" id="ARBA00004801"/>
    </source>
</evidence>
<evidence type="ECO:0000256" key="6">
    <source>
        <dbReference type="ARBA" id="ARBA00022726"/>
    </source>
</evidence>
<dbReference type="OrthoDB" id="432447at2759"/>
<comment type="pathway">
    <text evidence="2 11">Purine metabolism; AMP biosynthesis via salvage pathway; AMP from adenosine: step 1/1.</text>
</comment>
<organism evidence="13 14">
    <name type="scientific">Tuber magnatum</name>
    <name type="common">white Piedmont truffle</name>
    <dbReference type="NCBI Taxonomy" id="42249"/>
    <lineage>
        <taxon>Eukaryota</taxon>
        <taxon>Fungi</taxon>
        <taxon>Dikarya</taxon>
        <taxon>Ascomycota</taxon>
        <taxon>Pezizomycotina</taxon>
        <taxon>Pezizomycetes</taxon>
        <taxon>Pezizales</taxon>
        <taxon>Tuberaceae</taxon>
        <taxon>Tuber</taxon>
    </lineage>
</organism>
<evidence type="ECO:0000256" key="5">
    <source>
        <dbReference type="ARBA" id="ARBA00022679"/>
    </source>
</evidence>
<keyword evidence="11" id="KW-0460">Magnesium</keyword>
<proteinExistence type="inferred from homology"/>
<dbReference type="GO" id="GO:0006166">
    <property type="term" value="P:purine ribonucleoside salvage"/>
    <property type="evidence" value="ECO:0007669"/>
    <property type="project" value="UniProtKB-KW"/>
</dbReference>
<dbReference type="InterPro" id="IPR002173">
    <property type="entry name" value="Carboh/pur_kinase_PfkB_CS"/>
</dbReference>
<evidence type="ECO:0000256" key="10">
    <source>
        <dbReference type="PIRSR" id="PIRSR601805-1"/>
    </source>
</evidence>
<dbReference type="InterPro" id="IPR001805">
    <property type="entry name" value="Adenokinase"/>
</dbReference>
<dbReference type="GO" id="GO:0006144">
    <property type="term" value="P:purine nucleobase metabolic process"/>
    <property type="evidence" value="ECO:0007669"/>
    <property type="project" value="TreeGrafter"/>
</dbReference>
<dbReference type="PROSITE" id="PS00584">
    <property type="entry name" value="PFKB_KINASES_2"/>
    <property type="match status" value="1"/>
</dbReference>